<keyword evidence="2" id="KW-1185">Reference proteome</keyword>
<dbReference type="SUPFAM" id="SSF82919">
    <property type="entry name" value="Zn-finger domain of Sec23/24"/>
    <property type="match status" value="1"/>
</dbReference>
<name>A0A3M2LUH7_9ACTN</name>
<dbReference type="GO" id="GO:0006886">
    <property type="term" value="P:intracellular protein transport"/>
    <property type="evidence" value="ECO:0007669"/>
    <property type="project" value="InterPro"/>
</dbReference>
<dbReference type="RefSeq" id="WP_122183935.1">
    <property type="nucleotide sequence ID" value="NZ_RFFJ01000056.1"/>
</dbReference>
<dbReference type="AlphaFoldDB" id="A0A3M2LUH7"/>
<dbReference type="GO" id="GO:0006888">
    <property type="term" value="P:endoplasmic reticulum to Golgi vesicle-mediated transport"/>
    <property type="evidence" value="ECO:0007669"/>
    <property type="project" value="InterPro"/>
</dbReference>
<sequence length="89" mass="10090">MPDDVLNAFPFFPRQVAVPPLTPRQPACGRCGRALWPDVTVPGRPPVWACPFCGTPEGRFWHPHHGRHCPHGYPWPLLRDAPAHLFICY</sequence>
<comment type="caution">
    <text evidence="1">The sequence shown here is derived from an EMBL/GenBank/DDBJ whole genome shotgun (WGS) entry which is preliminary data.</text>
</comment>
<evidence type="ECO:0000313" key="2">
    <source>
        <dbReference type="Proteomes" id="UP000278673"/>
    </source>
</evidence>
<organism evidence="1 2">
    <name type="scientific">Streptomyces triticirhizae</name>
    <dbReference type="NCBI Taxonomy" id="2483353"/>
    <lineage>
        <taxon>Bacteria</taxon>
        <taxon>Bacillati</taxon>
        <taxon>Actinomycetota</taxon>
        <taxon>Actinomycetes</taxon>
        <taxon>Kitasatosporales</taxon>
        <taxon>Streptomycetaceae</taxon>
        <taxon>Streptomyces</taxon>
    </lineage>
</organism>
<reference evidence="1 2" key="1">
    <citation type="submission" date="2018-10" db="EMBL/GenBank/DDBJ databases">
        <title>Isolation, diversity and antifungal activity of actinobacteria from wheat.</title>
        <authorList>
            <person name="Han C."/>
        </authorList>
    </citation>
    <scope>NUCLEOTIDE SEQUENCE [LARGE SCALE GENOMIC DNA]</scope>
    <source>
        <strain evidence="1 2">NEAU-YY642</strain>
    </source>
</reference>
<gene>
    <name evidence="1" type="ORF">EBN88_12570</name>
</gene>
<dbReference type="GO" id="GO:0030127">
    <property type="term" value="C:COPII vesicle coat"/>
    <property type="evidence" value="ECO:0007669"/>
    <property type="project" value="InterPro"/>
</dbReference>
<dbReference type="Proteomes" id="UP000278673">
    <property type="component" value="Unassembled WGS sequence"/>
</dbReference>
<dbReference type="InterPro" id="IPR036174">
    <property type="entry name" value="Znf_Sec23_Sec24_sf"/>
</dbReference>
<proteinExistence type="predicted"/>
<evidence type="ECO:0000313" key="1">
    <source>
        <dbReference type="EMBL" id="RMI40550.1"/>
    </source>
</evidence>
<accession>A0A3M2LUH7</accession>
<dbReference type="EMBL" id="RFFJ01000056">
    <property type="protein sequence ID" value="RMI40550.1"/>
    <property type="molecule type" value="Genomic_DNA"/>
</dbReference>
<dbReference type="GO" id="GO:0008270">
    <property type="term" value="F:zinc ion binding"/>
    <property type="evidence" value="ECO:0007669"/>
    <property type="project" value="InterPro"/>
</dbReference>
<protein>
    <submittedName>
        <fullName evidence="1">Uncharacterized protein</fullName>
    </submittedName>
</protein>